<keyword evidence="3 7" id="KW-0489">Methyltransferase</keyword>
<dbReference type="RefSeq" id="WP_247380279.1">
    <property type="nucleotide sequence ID" value="NZ_JALLGV010000008.1"/>
</dbReference>
<dbReference type="InterPro" id="IPR050903">
    <property type="entry name" value="Bact_Chemotaxis_MeTrfase"/>
</dbReference>
<dbReference type="GO" id="GO:0032259">
    <property type="term" value="P:methylation"/>
    <property type="evidence" value="ECO:0007669"/>
    <property type="project" value="UniProtKB-KW"/>
</dbReference>
<dbReference type="SUPFAM" id="SSF53335">
    <property type="entry name" value="S-adenosyl-L-methionine-dependent methyltransferases"/>
    <property type="match status" value="1"/>
</dbReference>
<dbReference type="PROSITE" id="PS50123">
    <property type="entry name" value="CHER"/>
    <property type="match status" value="1"/>
</dbReference>
<evidence type="ECO:0000313" key="7">
    <source>
        <dbReference type="EMBL" id="MFD1587988.1"/>
    </source>
</evidence>
<keyword evidence="8" id="KW-1185">Reference proteome</keyword>
<dbReference type="GO" id="GO:0008983">
    <property type="term" value="F:protein-glutamate O-methyltransferase activity"/>
    <property type="evidence" value="ECO:0007669"/>
    <property type="project" value="UniProtKB-EC"/>
</dbReference>
<dbReference type="Proteomes" id="UP001597119">
    <property type="component" value="Unassembled WGS sequence"/>
</dbReference>
<dbReference type="InterPro" id="IPR029063">
    <property type="entry name" value="SAM-dependent_MTases_sf"/>
</dbReference>
<accession>A0ABD6CDX7</accession>
<evidence type="ECO:0000256" key="4">
    <source>
        <dbReference type="ARBA" id="ARBA00022679"/>
    </source>
</evidence>
<dbReference type="Pfam" id="PF03705">
    <property type="entry name" value="CheR_N"/>
    <property type="match status" value="1"/>
</dbReference>
<dbReference type="InterPro" id="IPR036804">
    <property type="entry name" value="CheR_N_sf"/>
</dbReference>
<organism evidence="7 8">
    <name type="scientific">Halorientalis brevis</name>
    <dbReference type="NCBI Taxonomy" id="1126241"/>
    <lineage>
        <taxon>Archaea</taxon>
        <taxon>Methanobacteriati</taxon>
        <taxon>Methanobacteriota</taxon>
        <taxon>Stenosarchaea group</taxon>
        <taxon>Halobacteria</taxon>
        <taxon>Halobacteriales</taxon>
        <taxon>Haloarculaceae</taxon>
        <taxon>Halorientalis</taxon>
    </lineage>
</organism>
<dbReference type="InterPro" id="IPR000780">
    <property type="entry name" value="CheR_MeTrfase"/>
</dbReference>
<sequence length="272" mass="31485">MTDSRQESPEAFDRLLDYIEADVGFETGFYNDAYLDRRITARMRRTGADTYEEYLSQLQGNDEEADSLLDSLSINVTGFFRNPEAWEGIRSVLQTLTDERRKVRIWSAPCADGREPYSLAMLALDDPDIQDRRVSILGTDISEDSLEIGRAGVYETSQTTDIAEELAPLDDYEPYVDQDGNRFEMREQVKDLITFEKHDLIRGDPKRNFDLVLCRNLLIYIDTEYKVPIFETIEGSLRDSGYLVIGMTETLPHECRDTFEAEDKRHRIYRKA</sequence>
<dbReference type="EC" id="2.1.1.80" evidence="2"/>
<dbReference type="PANTHER" id="PTHR24422:SF10">
    <property type="entry name" value="CHEMOTAXIS PROTEIN METHYLTRANSFERASE 2"/>
    <property type="match status" value="1"/>
</dbReference>
<evidence type="ECO:0000256" key="1">
    <source>
        <dbReference type="ARBA" id="ARBA00001541"/>
    </source>
</evidence>
<evidence type="ECO:0000259" key="6">
    <source>
        <dbReference type="PROSITE" id="PS50123"/>
    </source>
</evidence>
<dbReference type="EMBL" id="JBHUDJ010000006">
    <property type="protein sequence ID" value="MFD1587988.1"/>
    <property type="molecule type" value="Genomic_DNA"/>
</dbReference>
<evidence type="ECO:0000256" key="3">
    <source>
        <dbReference type="ARBA" id="ARBA00022603"/>
    </source>
</evidence>
<reference evidence="7 8" key="1">
    <citation type="journal article" date="2019" name="Int. J. Syst. Evol. Microbiol.">
        <title>The Global Catalogue of Microorganisms (GCM) 10K type strain sequencing project: providing services to taxonomists for standard genome sequencing and annotation.</title>
        <authorList>
            <consortium name="The Broad Institute Genomics Platform"/>
            <consortium name="The Broad Institute Genome Sequencing Center for Infectious Disease"/>
            <person name="Wu L."/>
            <person name="Ma J."/>
        </authorList>
    </citation>
    <scope>NUCLEOTIDE SEQUENCE [LARGE SCALE GENOMIC DNA]</scope>
    <source>
        <strain evidence="7 8">CGMCC 1.12125</strain>
    </source>
</reference>
<dbReference type="SMART" id="SM00138">
    <property type="entry name" value="MeTrc"/>
    <property type="match status" value="1"/>
</dbReference>
<dbReference type="Gene3D" id="3.40.50.150">
    <property type="entry name" value="Vaccinia Virus protein VP39"/>
    <property type="match status" value="1"/>
</dbReference>
<dbReference type="PANTHER" id="PTHR24422">
    <property type="entry name" value="CHEMOTAXIS PROTEIN METHYLTRANSFERASE"/>
    <property type="match status" value="1"/>
</dbReference>
<protein>
    <recommendedName>
        <fullName evidence="2">protein-glutamate O-methyltransferase</fullName>
        <ecNumber evidence="2">2.1.1.80</ecNumber>
    </recommendedName>
</protein>
<dbReference type="PRINTS" id="PR00996">
    <property type="entry name" value="CHERMTFRASE"/>
</dbReference>
<dbReference type="Gene3D" id="1.10.155.10">
    <property type="entry name" value="Chemotaxis receptor methyltransferase CheR, N-terminal domain"/>
    <property type="match status" value="1"/>
</dbReference>
<dbReference type="InterPro" id="IPR022641">
    <property type="entry name" value="CheR_N"/>
</dbReference>
<keyword evidence="4" id="KW-0808">Transferase</keyword>
<feature type="domain" description="CheR-type methyltransferase" evidence="6">
    <location>
        <begin position="1"/>
        <end position="272"/>
    </location>
</feature>
<gene>
    <name evidence="7" type="ORF">ACFR9U_13455</name>
</gene>
<evidence type="ECO:0000313" key="8">
    <source>
        <dbReference type="Proteomes" id="UP001597119"/>
    </source>
</evidence>
<dbReference type="Pfam" id="PF01739">
    <property type="entry name" value="CheR"/>
    <property type="match status" value="1"/>
</dbReference>
<keyword evidence="5" id="KW-0949">S-adenosyl-L-methionine</keyword>
<dbReference type="SUPFAM" id="SSF47757">
    <property type="entry name" value="Chemotaxis receptor methyltransferase CheR, N-terminal domain"/>
    <property type="match status" value="1"/>
</dbReference>
<dbReference type="InterPro" id="IPR022642">
    <property type="entry name" value="CheR_C"/>
</dbReference>
<comment type="catalytic activity">
    <reaction evidence="1">
        <text>L-glutamyl-[protein] + S-adenosyl-L-methionine = [protein]-L-glutamate 5-O-methyl ester + S-adenosyl-L-homocysteine</text>
        <dbReference type="Rhea" id="RHEA:24452"/>
        <dbReference type="Rhea" id="RHEA-COMP:10208"/>
        <dbReference type="Rhea" id="RHEA-COMP:10311"/>
        <dbReference type="ChEBI" id="CHEBI:29973"/>
        <dbReference type="ChEBI" id="CHEBI:57856"/>
        <dbReference type="ChEBI" id="CHEBI:59789"/>
        <dbReference type="ChEBI" id="CHEBI:82795"/>
        <dbReference type="EC" id="2.1.1.80"/>
    </reaction>
</comment>
<evidence type="ECO:0000256" key="5">
    <source>
        <dbReference type="ARBA" id="ARBA00022691"/>
    </source>
</evidence>
<evidence type="ECO:0000256" key="2">
    <source>
        <dbReference type="ARBA" id="ARBA00012534"/>
    </source>
</evidence>
<dbReference type="AlphaFoldDB" id="A0ABD6CDX7"/>
<comment type="caution">
    <text evidence="7">The sequence shown here is derived from an EMBL/GenBank/DDBJ whole genome shotgun (WGS) entry which is preliminary data.</text>
</comment>
<name>A0ABD6CDX7_9EURY</name>
<proteinExistence type="predicted"/>